<dbReference type="InterPro" id="IPR050288">
    <property type="entry name" value="Cellulose_deg_GH3"/>
</dbReference>
<gene>
    <name evidence="6" type="ORF">ACFP1C_12070</name>
</gene>
<dbReference type="InterPro" id="IPR002772">
    <property type="entry name" value="Glyco_hydro_3_C"/>
</dbReference>
<dbReference type="InterPro" id="IPR013783">
    <property type="entry name" value="Ig-like_fold"/>
</dbReference>
<dbReference type="InterPro" id="IPR001764">
    <property type="entry name" value="Glyco_hydro_3_N"/>
</dbReference>
<sequence>MKKYLDQTLTSEERAKDLLNVLSIKEKMGQVGCYFMTATKTGKNLSVEYPVGVGQISALEMRMLYSLDDAVEKQKKLQNKVMALSPHRIPAIFHMEGLCGAYLQGATSFQTGIGRGATWNPELEKKVAEIVGRQERAVGITQTFAPVLDISRDSRMGRQGEAYGEDPTLNSALGVAFVEGLQEQDGKRKTDAVAKHFVASQATLGGIHGAENDLSDRMVEEIFAKPFQAAISKGHIKGIMPCYASVNGQPVSVSHRYLTDLLRHKMGFSGLTVSDYAALKNAHDVQKIGESYTDTGYMGMAAGMDMELHFTQCFNAELGEWFADGKCNEQILDEAVLRVLTAKFRMGLFEQPFALDGQELKAQFNQQDDNDIAKQEAKESIVLLKNDGTLPIKKTIKKIAVIGCHANTGRTMFGGYTHFSMLEGSLAAVSTMAGLQTAKGDMPEVHTISGTHIEKDKPQFEEAFRKSQPQSKSLLEALASGMPDRDVQYAYGYDIAGDDHSHFEEALKAAKNADLVIMTLGGKYGTGSIATTGEGIDSSDINLPECQNDFINEVTQLNVPVVGIHFDGRPISSDVADEKLNAILEAWTPAQGGAEALTDILRGAYNPGGKLPVSVARSAGQIPVHYNHLNGSSYHQGESVGFSDYVNMSHQPRYFFGEGLSYTTFEFSTMTLNKKTVNPNGVIDISVEVTNTGETDGEVVPQLYVKDVYAKMSRPVLELAGFKRLYLKQGEQKVVHFKLNANQLAFLDEDMNWLVEAGKIQVMIGDSSKNLVLKDDFEISESQHIDGKLREFYTEVYVEE</sequence>
<comment type="similarity">
    <text evidence="1 4">Belongs to the glycosyl hydrolase 3 family.</text>
</comment>
<keyword evidence="2 4" id="KW-0378">Hydrolase</keyword>
<dbReference type="InterPro" id="IPR017853">
    <property type="entry name" value="GH"/>
</dbReference>
<dbReference type="Gene3D" id="3.20.20.300">
    <property type="entry name" value="Glycoside hydrolase, family 3, N-terminal domain"/>
    <property type="match status" value="1"/>
</dbReference>
<dbReference type="InterPro" id="IPR036962">
    <property type="entry name" value="Glyco_hydro_3_N_sf"/>
</dbReference>
<dbReference type="InterPro" id="IPR026891">
    <property type="entry name" value="Fn3-like"/>
</dbReference>
<dbReference type="Pfam" id="PF14310">
    <property type="entry name" value="Fn3-like"/>
    <property type="match status" value="1"/>
</dbReference>
<evidence type="ECO:0000256" key="3">
    <source>
        <dbReference type="ARBA" id="ARBA00023277"/>
    </source>
</evidence>
<dbReference type="PANTHER" id="PTHR42715">
    <property type="entry name" value="BETA-GLUCOSIDASE"/>
    <property type="match status" value="1"/>
</dbReference>
<dbReference type="SUPFAM" id="SSF52279">
    <property type="entry name" value="Beta-D-glucan exohydrolase, C-terminal domain"/>
    <property type="match status" value="1"/>
</dbReference>
<protein>
    <submittedName>
        <fullName evidence="6">Glycoside hydrolase family 3 N-terminal domain-containing protein</fullName>
    </submittedName>
</protein>
<dbReference type="RefSeq" id="WP_125688594.1">
    <property type="nucleotide sequence ID" value="NZ_JBHSSI010000075.1"/>
</dbReference>
<dbReference type="SMART" id="SM01217">
    <property type="entry name" value="Fn3_like"/>
    <property type="match status" value="1"/>
</dbReference>
<evidence type="ECO:0000256" key="1">
    <source>
        <dbReference type="ARBA" id="ARBA00005336"/>
    </source>
</evidence>
<dbReference type="InterPro" id="IPR019800">
    <property type="entry name" value="Glyco_hydro_3_AS"/>
</dbReference>
<feature type="domain" description="Fibronectin type III-like" evidence="5">
    <location>
        <begin position="699"/>
        <end position="768"/>
    </location>
</feature>
<reference evidence="7" key="1">
    <citation type="journal article" date="2019" name="Int. J. Syst. Evol. Microbiol.">
        <title>The Global Catalogue of Microorganisms (GCM) 10K type strain sequencing project: providing services to taxonomists for standard genome sequencing and annotation.</title>
        <authorList>
            <consortium name="The Broad Institute Genomics Platform"/>
            <consortium name="The Broad Institute Genome Sequencing Center for Infectious Disease"/>
            <person name="Wu L."/>
            <person name="Ma J."/>
        </authorList>
    </citation>
    <scope>NUCLEOTIDE SEQUENCE [LARGE SCALE GENOMIC DNA]</scope>
    <source>
        <strain evidence="7">CCM 8908</strain>
    </source>
</reference>
<dbReference type="Pfam" id="PF01915">
    <property type="entry name" value="Glyco_hydro_3_C"/>
    <property type="match status" value="1"/>
</dbReference>
<evidence type="ECO:0000313" key="6">
    <source>
        <dbReference type="EMBL" id="MFC6261670.1"/>
    </source>
</evidence>
<organism evidence="6 7">
    <name type="scientific">Levilactobacillus fujinensis</name>
    <dbReference type="NCBI Taxonomy" id="2486024"/>
    <lineage>
        <taxon>Bacteria</taxon>
        <taxon>Bacillati</taxon>
        <taxon>Bacillota</taxon>
        <taxon>Bacilli</taxon>
        <taxon>Lactobacillales</taxon>
        <taxon>Lactobacillaceae</taxon>
        <taxon>Levilactobacillus</taxon>
    </lineage>
</organism>
<dbReference type="Gene3D" id="3.40.50.1700">
    <property type="entry name" value="Glycoside hydrolase family 3 C-terminal domain"/>
    <property type="match status" value="1"/>
</dbReference>
<dbReference type="SUPFAM" id="SSF51445">
    <property type="entry name" value="(Trans)glycosidases"/>
    <property type="match status" value="1"/>
</dbReference>
<dbReference type="PRINTS" id="PR00133">
    <property type="entry name" value="GLHYDRLASE3"/>
</dbReference>
<accession>A0ABW1TKF9</accession>
<proteinExistence type="inferred from homology"/>
<dbReference type="PANTHER" id="PTHR42715:SF10">
    <property type="entry name" value="BETA-GLUCOSIDASE"/>
    <property type="match status" value="1"/>
</dbReference>
<evidence type="ECO:0000259" key="5">
    <source>
        <dbReference type="SMART" id="SM01217"/>
    </source>
</evidence>
<dbReference type="Proteomes" id="UP001596283">
    <property type="component" value="Unassembled WGS sequence"/>
</dbReference>
<name>A0ABW1TKF9_9LACO</name>
<dbReference type="Gene3D" id="2.60.40.10">
    <property type="entry name" value="Immunoglobulins"/>
    <property type="match status" value="1"/>
</dbReference>
<dbReference type="EMBL" id="JBHSSI010000075">
    <property type="protein sequence ID" value="MFC6261670.1"/>
    <property type="molecule type" value="Genomic_DNA"/>
</dbReference>
<dbReference type="GO" id="GO:0016787">
    <property type="term" value="F:hydrolase activity"/>
    <property type="evidence" value="ECO:0007669"/>
    <property type="project" value="UniProtKB-KW"/>
</dbReference>
<dbReference type="InterPro" id="IPR036881">
    <property type="entry name" value="Glyco_hydro_3_C_sf"/>
</dbReference>
<comment type="caution">
    <text evidence="6">The sequence shown here is derived from an EMBL/GenBank/DDBJ whole genome shotgun (WGS) entry which is preliminary data.</text>
</comment>
<keyword evidence="7" id="KW-1185">Reference proteome</keyword>
<dbReference type="Pfam" id="PF00933">
    <property type="entry name" value="Glyco_hydro_3"/>
    <property type="match status" value="1"/>
</dbReference>
<evidence type="ECO:0000256" key="2">
    <source>
        <dbReference type="ARBA" id="ARBA00022801"/>
    </source>
</evidence>
<keyword evidence="3" id="KW-0119">Carbohydrate metabolism</keyword>
<keyword evidence="4" id="KW-0326">Glycosidase</keyword>
<evidence type="ECO:0000256" key="4">
    <source>
        <dbReference type="RuleBase" id="RU361161"/>
    </source>
</evidence>
<evidence type="ECO:0000313" key="7">
    <source>
        <dbReference type="Proteomes" id="UP001596283"/>
    </source>
</evidence>
<dbReference type="PROSITE" id="PS00775">
    <property type="entry name" value="GLYCOSYL_HYDROL_F3"/>
    <property type="match status" value="1"/>
</dbReference>